<keyword evidence="6" id="KW-0175">Coiled coil</keyword>
<keyword evidence="4 9" id="KW-0812">Transmembrane</keyword>
<keyword evidence="12" id="KW-1185">Reference proteome</keyword>
<protein>
    <recommendedName>
        <fullName evidence="10">t-SNARE coiled-coil homology domain-containing protein</fullName>
    </recommendedName>
</protein>
<comment type="subcellular location">
    <subcellularLocation>
        <location evidence="1">Membrane</location>
        <topology evidence="1">Single-pass type IV membrane protein</topology>
    </subcellularLocation>
</comment>
<dbReference type="SUPFAM" id="SSF47661">
    <property type="entry name" value="t-snare proteins"/>
    <property type="match status" value="1"/>
</dbReference>
<proteinExistence type="inferred from homology"/>
<dbReference type="PANTHER" id="PTHR19957:SF3">
    <property type="entry name" value="SYNTAXIN-5"/>
    <property type="match status" value="1"/>
</dbReference>
<name>A0A8J5X8Z3_DIALT</name>
<dbReference type="GO" id="GO:0000149">
    <property type="term" value="F:SNARE binding"/>
    <property type="evidence" value="ECO:0007669"/>
    <property type="project" value="TreeGrafter"/>
</dbReference>
<feature type="region of interest" description="Disordered" evidence="8">
    <location>
        <begin position="176"/>
        <end position="234"/>
    </location>
</feature>
<evidence type="ECO:0000313" key="11">
    <source>
        <dbReference type="EMBL" id="KAG8457465.1"/>
    </source>
</evidence>
<dbReference type="GO" id="GO:0048278">
    <property type="term" value="P:vesicle docking"/>
    <property type="evidence" value="ECO:0007669"/>
    <property type="project" value="TreeGrafter"/>
</dbReference>
<evidence type="ECO:0000256" key="8">
    <source>
        <dbReference type="SAM" id="MobiDB-lite"/>
    </source>
</evidence>
<dbReference type="InterPro" id="IPR010989">
    <property type="entry name" value="SNARE"/>
</dbReference>
<keyword evidence="5 9" id="KW-1133">Transmembrane helix</keyword>
<dbReference type="PROSITE" id="PS50192">
    <property type="entry name" value="T_SNARE"/>
    <property type="match status" value="1"/>
</dbReference>
<dbReference type="Gene3D" id="1.20.58.70">
    <property type="match status" value="1"/>
</dbReference>
<dbReference type="Pfam" id="PF05739">
    <property type="entry name" value="SNARE"/>
    <property type="match status" value="1"/>
</dbReference>
<gene>
    <name evidence="11" type="ORF">KFE25_003769</name>
</gene>
<evidence type="ECO:0000256" key="1">
    <source>
        <dbReference type="ARBA" id="ARBA00004211"/>
    </source>
</evidence>
<comment type="similarity">
    <text evidence="2">Belongs to the syntaxin family.</text>
</comment>
<feature type="transmembrane region" description="Helical" evidence="9">
    <location>
        <begin position="296"/>
        <end position="314"/>
    </location>
</feature>
<dbReference type="GO" id="GO:0006886">
    <property type="term" value="P:intracellular protein transport"/>
    <property type="evidence" value="ECO:0007669"/>
    <property type="project" value="TreeGrafter"/>
</dbReference>
<dbReference type="OMA" id="NVEAGHN"/>
<dbReference type="PANTHER" id="PTHR19957">
    <property type="entry name" value="SYNTAXIN"/>
    <property type="match status" value="1"/>
</dbReference>
<dbReference type="CDD" id="cd15844">
    <property type="entry name" value="SNARE_syntaxin5"/>
    <property type="match status" value="1"/>
</dbReference>
<evidence type="ECO:0000256" key="4">
    <source>
        <dbReference type="ARBA" id="ARBA00022692"/>
    </source>
</evidence>
<evidence type="ECO:0000256" key="7">
    <source>
        <dbReference type="ARBA" id="ARBA00023136"/>
    </source>
</evidence>
<dbReference type="SMART" id="SM00397">
    <property type="entry name" value="t_SNARE"/>
    <property type="match status" value="1"/>
</dbReference>
<dbReference type="GO" id="GO:0000139">
    <property type="term" value="C:Golgi membrane"/>
    <property type="evidence" value="ECO:0007669"/>
    <property type="project" value="TreeGrafter"/>
</dbReference>
<evidence type="ECO:0000256" key="5">
    <source>
        <dbReference type="ARBA" id="ARBA00022989"/>
    </source>
</evidence>
<keyword evidence="7 9" id="KW-0472">Membrane</keyword>
<keyword evidence="3" id="KW-0813">Transport</keyword>
<evidence type="ECO:0000256" key="6">
    <source>
        <dbReference type="ARBA" id="ARBA00023054"/>
    </source>
</evidence>
<dbReference type="InterPro" id="IPR045242">
    <property type="entry name" value="Syntaxin"/>
</dbReference>
<dbReference type="GO" id="GO:0031201">
    <property type="term" value="C:SNARE complex"/>
    <property type="evidence" value="ECO:0007669"/>
    <property type="project" value="TreeGrafter"/>
</dbReference>
<dbReference type="GO" id="GO:0006888">
    <property type="term" value="P:endoplasmic reticulum to Golgi vesicle-mediated transport"/>
    <property type="evidence" value="ECO:0007669"/>
    <property type="project" value="TreeGrafter"/>
</dbReference>
<evidence type="ECO:0000256" key="2">
    <source>
        <dbReference type="ARBA" id="ARBA00009063"/>
    </source>
</evidence>
<sequence length="319" mass="33635">MKGGSGGLSRVDRTAEFFAIADKLCDGQPPRRRKLPRTDLATAASAIGRDLHAALDRIGRLERLSKGTSLFNDPVVEIDQLKLLVKQDMHRLGAAIDTLARAHVDGRHPSQHRDGVAASLRASLSGATAAFQAALAQREALLSAREQRAARLASVAQTPSLPLATTCALHRRPIAARARHGASPGAGAGGAGGGDDVEAGGGSVALELGDEGGAHSQQQTYWAPRSLREREAATSTMHSTLAELGGMFQKLSGLVAQQAEMVTRIDADLDDATASVDSAHVQLHKYYRAMQGNRGLIIKAFVVLMIVIALWSVVGRRAG</sequence>
<evidence type="ECO:0000313" key="12">
    <source>
        <dbReference type="Proteomes" id="UP000751190"/>
    </source>
</evidence>
<accession>A0A8J5X8Z3</accession>
<evidence type="ECO:0000256" key="3">
    <source>
        <dbReference type="ARBA" id="ARBA00022448"/>
    </source>
</evidence>
<feature type="compositionally biased region" description="Gly residues" evidence="8">
    <location>
        <begin position="184"/>
        <end position="203"/>
    </location>
</feature>
<evidence type="ECO:0000256" key="9">
    <source>
        <dbReference type="SAM" id="Phobius"/>
    </source>
</evidence>
<evidence type="ECO:0000259" key="10">
    <source>
        <dbReference type="PROSITE" id="PS50192"/>
    </source>
</evidence>
<dbReference type="OrthoDB" id="421009at2759"/>
<dbReference type="GO" id="GO:0005484">
    <property type="term" value="F:SNAP receptor activity"/>
    <property type="evidence" value="ECO:0007669"/>
    <property type="project" value="TreeGrafter"/>
</dbReference>
<dbReference type="GO" id="GO:0006906">
    <property type="term" value="P:vesicle fusion"/>
    <property type="evidence" value="ECO:0007669"/>
    <property type="project" value="TreeGrafter"/>
</dbReference>
<feature type="domain" description="T-SNARE coiled-coil homology" evidence="10">
    <location>
        <begin position="224"/>
        <end position="286"/>
    </location>
</feature>
<dbReference type="AlphaFoldDB" id="A0A8J5X8Z3"/>
<dbReference type="InterPro" id="IPR000727">
    <property type="entry name" value="T_SNARE_dom"/>
</dbReference>
<dbReference type="Proteomes" id="UP000751190">
    <property type="component" value="Unassembled WGS sequence"/>
</dbReference>
<reference evidence="11" key="1">
    <citation type="submission" date="2021-05" db="EMBL/GenBank/DDBJ databases">
        <title>The genome of the haptophyte Pavlova lutheri (Diacronema luteri, Pavlovales) - a model for lipid biosynthesis in eukaryotic algae.</title>
        <authorList>
            <person name="Hulatt C.J."/>
            <person name="Posewitz M.C."/>
        </authorList>
    </citation>
    <scope>NUCLEOTIDE SEQUENCE</scope>
    <source>
        <strain evidence="11">NIVA-4/92</strain>
    </source>
</reference>
<dbReference type="EMBL" id="JAGTXO010000069">
    <property type="protein sequence ID" value="KAG8457465.1"/>
    <property type="molecule type" value="Genomic_DNA"/>
</dbReference>
<organism evidence="11 12">
    <name type="scientific">Diacronema lutheri</name>
    <name type="common">Unicellular marine alga</name>
    <name type="synonym">Monochrysis lutheri</name>
    <dbReference type="NCBI Taxonomy" id="2081491"/>
    <lineage>
        <taxon>Eukaryota</taxon>
        <taxon>Haptista</taxon>
        <taxon>Haptophyta</taxon>
        <taxon>Pavlovophyceae</taxon>
        <taxon>Pavlovales</taxon>
        <taxon>Pavlovaceae</taxon>
        <taxon>Diacronema</taxon>
    </lineage>
</organism>
<comment type="caution">
    <text evidence="11">The sequence shown here is derived from an EMBL/GenBank/DDBJ whole genome shotgun (WGS) entry which is preliminary data.</text>
</comment>